<feature type="domain" description="STAS" evidence="2">
    <location>
        <begin position="4"/>
        <end position="115"/>
    </location>
</feature>
<dbReference type="RefSeq" id="WP_090933984.1">
    <property type="nucleotide sequence ID" value="NZ_FNDJ01000009.1"/>
</dbReference>
<dbReference type="STRING" id="633440.SAMN05421869_109306"/>
<evidence type="ECO:0000313" key="4">
    <source>
        <dbReference type="Proteomes" id="UP000199202"/>
    </source>
</evidence>
<dbReference type="InterPro" id="IPR036513">
    <property type="entry name" value="STAS_dom_sf"/>
</dbReference>
<dbReference type="Proteomes" id="UP000199202">
    <property type="component" value="Unassembled WGS sequence"/>
</dbReference>
<gene>
    <name evidence="3" type="ORF">SAMN05421869_109306</name>
</gene>
<dbReference type="PROSITE" id="PS50801">
    <property type="entry name" value="STAS"/>
    <property type="match status" value="1"/>
</dbReference>
<dbReference type="EMBL" id="FNDJ01000009">
    <property type="protein sequence ID" value="SDJ25664.1"/>
    <property type="molecule type" value="Genomic_DNA"/>
</dbReference>
<evidence type="ECO:0000256" key="1">
    <source>
        <dbReference type="SAM" id="MobiDB-lite"/>
    </source>
</evidence>
<reference evidence="3 4" key="1">
    <citation type="submission" date="2016-10" db="EMBL/GenBank/DDBJ databases">
        <authorList>
            <person name="de Groot N.N."/>
        </authorList>
    </citation>
    <scope>NUCLEOTIDE SEQUENCE [LARGE SCALE GENOMIC DNA]</scope>
    <source>
        <strain evidence="3 4">CGMCC 4.6533</strain>
    </source>
</reference>
<evidence type="ECO:0000313" key="3">
    <source>
        <dbReference type="EMBL" id="SDJ25664.1"/>
    </source>
</evidence>
<keyword evidence="4" id="KW-1185">Reference proteome</keyword>
<dbReference type="SUPFAM" id="SSF52091">
    <property type="entry name" value="SpoIIaa-like"/>
    <property type="match status" value="1"/>
</dbReference>
<accession>A0A1G8S8W5</accession>
<sequence length="237" mass="25267">MSLAIEVIPVTDAVIEIKVAGELDATNASELAAILQRLQEGGHHYAIMGTAHLEFCDVAGMRTLVTAHRALEAAGGGLVIVEPRPYLRRLISLAERFGAIGLRSYPTLGQAVAAYHYPGAGPPAPVARHLPRLRALRRPGQQSLSTARRAGGTPASRMRESVVVVPPGVALDDALLRAGRLRERAAALLGSLEHQLDLARRSIARLAQNRRSITRLRGARASAVPFVETAPGNDGDR</sequence>
<dbReference type="OrthoDB" id="3533730at2"/>
<evidence type="ECO:0000259" key="2">
    <source>
        <dbReference type="PROSITE" id="PS50801"/>
    </source>
</evidence>
<feature type="region of interest" description="Disordered" evidence="1">
    <location>
        <begin position="139"/>
        <end position="158"/>
    </location>
</feature>
<dbReference type="Gene3D" id="3.30.750.24">
    <property type="entry name" value="STAS domain"/>
    <property type="match status" value="1"/>
</dbReference>
<proteinExistence type="predicted"/>
<dbReference type="Pfam" id="PF01740">
    <property type="entry name" value="STAS"/>
    <property type="match status" value="1"/>
</dbReference>
<dbReference type="InterPro" id="IPR002645">
    <property type="entry name" value="STAS_dom"/>
</dbReference>
<dbReference type="CDD" id="cd07043">
    <property type="entry name" value="STAS_anti-anti-sigma_factors"/>
    <property type="match status" value="1"/>
</dbReference>
<dbReference type="AlphaFoldDB" id="A0A1G8S8W5"/>
<organism evidence="3 4">
    <name type="scientific">Nonomuraea jiangxiensis</name>
    <dbReference type="NCBI Taxonomy" id="633440"/>
    <lineage>
        <taxon>Bacteria</taxon>
        <taxon>Bacillati</taxon>
        <taxon>Actinomycetota</taxon>
        <taxon>Actinomycetes</taxon>
        <taxon>Streptosporangiales</taxon>
        <taxon>Streptosporangiaceae</taxon>
        <taxon>Nonomuraea</taxon>
    </lineage>
</organism>
<protein>
    <submittedName>
        <fullName evidence="3">Anti-anti-sigma factor</fullName>
    </submittedName>
</protein>
<name>A0A1G8S8W5_9ACTN</name>